<reference evidence="1 2" key="1">
    <citation type="journal article" date="2012" name="J. Bacteriol.">
        <title>Twenty-one genome sequences from Pseudomonas species and 19 genome sequences from diverse bacteria isolated from the rhizosphere and endosphere of Populus deltoides.</title>
        <authorList>
            <person name="Brown S.D."/>
            <person name="Utturkar S.M."/>
            <person name="Klingeman D.M."/>
            <person name="Johnson C.M."/>
            <person name="Martin S.L."/>
            <person name="Land M.L."/>
            <person name="Lu T.Y."/>
            <person name="Schadt C.W."/>
            <person name="Doktycz M.J."/>
            <person name="Pelletier D.A."/>
        </authorList>
    </citation>
    <scope>NUCLEOTIDE SEQUENCE [LARGE SCALE GENOMIC DNA]</scope>
    <source>
        <strain evidence="1 2">CF314</strain>
    </source>
</reference>
<gene>
    <name evidence="1" type="ORF">PMI13_03741</name>
</gene>
<comment type="caution">
    <text evidence="1">The sequence shown here is derived from an EMBL/GenBank/DDBJ whole genome shotgun (WGS) entry which is preliminary data.</text>
</comment>
<name>J3CBV4_9FLAO</name>
<accession>J3CBV4</accession>
<proteinExistence type="predicted"/>
<dbReference type="Proteomes" id="UP000007509">
    <property type="component" value="Unassembled WGS sequence"/>
</dbReference>
<keyword evidence="2" id="KW-1185">Reference proteome</keyword>
<dbReference type="AlphaFoldDB" id="J3CBV4"/>
<evidence type="ECO:0000313" key="1">
    <source>
        <dbReference type="EMBL" id="EJL68346.1"/>
    </source>
</evidence>
<organism evidence="1 2">
    <name type="scientific">Chryseobacterium populi</name>
    <dbReference type="NCBI Taxonomy" id="1144316"/>
    <lineage>
        <taxon>Bacteria</taxon>
        <taxon>Pseudomonadati</taxon>
        <taxon>Bacteroidota</taxon>
        <taxon>Flavobacteriia</taxon>
        <taxon>Flavobacteriales</taxon>
        <taxon>Weeksellaceae</taxon>
        <taxon>Chryseobacterium group</taxon>
        <taxon>Chryseobacterium</taxon>
    </lineage>
</organism>
<sequence length="148" mass="15197">NADGSINISANGGINATGVPNLVNSGGNADIGGDQGQGIGSAADATVNACSFCYRPAITSGTALDTQYGITSLGRAGSQNGNWPMVRKGGWVALESKTKGFVPNKLTTAQKNALIPVEGMMVYDITLDCLSIYDGTSWKCFNTQGCPN</sequence>
<evidence type="ECO:0000313" key="2">
    <source>
        <dbReference type="Proteomes" id="UP000007509"/>
    </source>
</evidence>
<feature type="non-terminal residue" evidence="1">
    <location>
        <position position="1"/>
    </location>
</feature>
<protein>
    <submittedName>
        <fullName evidence="1">Uncharacterized protein</fullName>
    </submittedName>
</protein>
<dbReference type="EMBL" id="AKJY01000097">
    <property type="protein sequence ID" value="EJL68346.1"/>
    <property type="molecule type" value="Genomic_DNA"/>
</dbReference>
<dbReference type="PATRIC" id="fig|1144316.3.peg.3760"/>